<dbReference type="PANTHER" id="PTHR46317:SF1">
    <property type="entry name" value="HYDROLASE, TATD FAMILY"/>
    <property type="match status" value="1"/>
</dbReference>
<dbReference type="InterPro" id="IPR001130">
    <property type="entry name" value="TatD-like"/>
</dbReference>
<comment type="similarity">
    <text evidence="1">Belongs to the metallo-dependent hydrolases superfamily. TatD-type hydrolase family.</text>
</comment>
<dbReference type="GO" id="GO:0016787">
    <property type="term" value="F:hydrolase activity"/>
    <property type="evidence" value="ECO:0007669"/>
    <property type="project" value="UniProtKB-KW"/>
</dbReference>
<keyword evidence="2" id="KW-0479">Metal-binding</keyword>
<evidence type="ECO:0000256" key="1">
    <source>
        <dbReference type="ARBA" id="ARBA00009275"/>
    </source>
</evidence>
<evidence type="ECO:0000313" key="4">
    <source>
        <dbReference type="EMBL" id="MBA9028767.1"/>
    </source>
</evidence>
<dbReference type="InterPro" id="IPR032466">
    <property type="entry name" value="Metal_Hydrolase"/>
</dbReference>
<dbReference type="RefSeq" id="WP_312859710.1">
    <property type="nucleotide sequence ID" value="NZ_JACJHX010000018.1"/>
</dbReference>
<proteinExistence type="inferred from homology"/>
<keyword evidence="3 4" id="KW-0378">Hydrolase</keyword>
<evidence type="ECO:0000313" key="5">
    <source>
        <dbReference type="Proteomes" id="UP000626697"/>
    </source>
</evidence>
<dbReference type="PANTHER" id="PTHR46317">
    <property type="entry name" value="HYDROLASE OF PHP SUPERFAMILY-RELATED PROTEIN"/>
    <property type="match status" value="1"/>
</dbReference>
<dbReference type="Gene3D" id="3.20.20.140">
    <property type="entry name" value="Metal-dependent hydrolases"/>
    <property type="match status" value="1"/>
</dbReference>
<dbReference type="PROSITE" id="PS01137">
    <property type="entry name" value="TATD_1"/>
    <property type="match status" value="1"/>
</dbReference>
<evidence type="ECO:0000256" key="2">
    <source>
        <dbReference type="ARBA" id="ARBA00022723"/>
    </source>
</evidence>
<protein>
    <submittedName>
        <fullName evidence="4">TatD DNase family protein</fullName>
        <ecNumber evidence="4">3.1.21.-</ecNumber>
    </submittedName>
</protein>
<name>A0ABR6CWQ9_9BACI</name>
<organism evidence="4 5">
    <name type="scientific">Peribacillus huizhouensis</name>
    <dbReference type="NCBI Taxonomy" id="1501239"/>
    <lineage>
        <taxon>Bacteria</taxon>
        <taxon>Bacillati</taxon>
        <taxon>Bacillota</taxon>
        <taxon>Bacilli</taxon>
        <taxon>Bacillales</taxon>
        <taxon>Bacillaceae</taxon>
        <taxon>Peribacillus</taxon>
    </lineage>
</organism>
<gene>
    <name evidence="4" type="ORF">HNP81_004088</name>
</gene>
<keyword evidence="5" id="KW-1185">Reference proteome</keyword>
<comment type="caution">
    <text evidence="4">The sequence shown here is derived from an EMBL/GenBank/DDBJ whole genome shotgun (WGS) entry which is preliminary data.</text>
</comment>
<dbReference type="Proteomes" id="UP000626697">
    <property type="component" value="Unassembled WGS sequence"/>
</dbReference>
<dbReference type="CDD" id="cd01310">
    <property type="entry name" value="TatD_DNAse"/>
    <property type="match status" value="1"/>
</dbReference>
<dbReference type="InterPro" id="IPR018228">
    <property type="entry name" value="DNase_TatD-rel_CS"/>
</dbReference>
<dbReference type="SUPFAM" id="SSF51556">
    <property type="entry name" value="Metallo-dependent hydrolases"/>
    <property type="match status" value="1"/>
</dbReference>
<dbReference type="Pfam" id="PF01026">
    <property type="entry name" value="TatD_DNase"/>
    <property type="match status" value="1"/>
</dbReference>
<evidence type="ECO:0000256" key="3">
    <source>
        <dbReference type="ARBA" id="ARBA00022801"/>
    </source>
</evidence>
<dbReference type="EMBL" id="JACJHX010000018">
    <property type="protein sequence ID" value="MBA9028767.1"/>
    <property type="molecule type" value="Genomic_DNA"/>
</dbReference>
<reference evidence="4 5" key="1">
    <citation type="submission" date="2020-08" db="EMBL/GenBank/DDBJ databases">
        <title>Genomic Encyclopedia of Type Strains, Phase IV (KMG-IV): sequencing the most valuable type-strain genomes for metagenomic binning, comparative biology and taxonomic classification.</title>
        <authorList>
            <person name="Goeker M."/>
        </authorList>
    </citation>
    <scope>NUCLEOTIDE SEQUENCE [LARGE SCALE GENOMIC DNA]</scope>
    <source>
        <strain evidence="4 5">DSM 105481</strain>
    </source>
</reference>
<sequence>MIHSIIDAHIHFDQYSESARSTILKDLQAYKVEALISVSTNLASSQRNLALAEMDQRIKPAFGFHPEQELPGDWELSQMCSFLDEHKNQMVAVGEVGLPYYLRIEHPDIQVEPYIEILDVFVKQASKLNKPIILHAVYDDAPVVCDLLEKHSVTKAHFHWFKGDAKTIQRMIQNGYYISVTPDCLYETEIQQLIKEYSLDKLMVETDGPWPFEGPFKNMVTHPKMIHRSIQLIAEIKKVPVEKVYVDIYGNTKTFYGL</sequence>
<accession>A0ABR6CWQ9</accession>
<dbReference type="EC" id="3.1.21.-" evidence="4"/>
<dbReference type="PIRSF" id="PIRSF005902">
    <property type="entry name" value="DNase_TatD"/>
    <property type="match status" value="1"/>
</dbReference>